<dbReference type="Proteomes" id="UP000466517">
    <property type="component" value="Chromosome"/>
</dbReference>
<evidence type="ECO:0000313" key="2">
    <source>
        <dbReference type="EMBL" id="BBZ27169.1"/>
    </source>
</evidence>
<dbReference type="InterPro" id="IPR003848">
    <property type="entry name" value="DUF218"/>
</dbReference>
<feature type="domain" description="DUF218" evidence="1">
    <location>
        <begin position="27"/>
        <end position="142"/>
    </location>
</feature>
<accession>A0A7I7XBM8</accession>
<evidence type="ECO:0000259" key="1">
    <source>
        <dbReference type="Pfam" id="PF02698"/>
    </source>
</evidence>
<dbReference type="AlphaFoldDB" id="A0A7I7XBM8"/>
<dbReference type="EMBL" id="AP022610">
    <property type="protein sequence ID" value="BBZ27169.1"/>
    <property type="molecule type" value="Genomic_DNA"/>
</dbReference>
<dbReference type="Pfam" id="PF02698">
    <property type="entry name" value="DUF218"/>
    <property type="match status" value="1"/>
</dbReference>
<gene>
    <name evidence="2" type="ORF">MMAD_14640</name>
</gene>
<dbReference type="CDD" id="cd06259">
    <property type="entry name" value="YdcF-like"/>
    <property type="match status" value="1"/>
</dbReference>
<evidence type="ECO:0000313" key="3">
    <source>
        <dbReference type="Proteomes" id="UP000466517"/>
    </source>
</evidence>
<keyword evidence="3" id="KW-1185">Reference proteome</keyword>
<sequence length="174" mass="19284">MTVLVANGVIGFLVFSRASSDRVEPADAVIVLGGEHDGREAYGFELARAAGAKTVVLSDPYGPGDPVMRQECRPRPDVEVICRAPVPSTTRGEAHLMHVLAQQRGWKKIIVTSWRYHLPRARLVFDQCYSDVPGAVIVLAVPRSYHLSFVHWELIYAYQWGGLIKALWQGDCPS</sequence>
<protein>
    <recommendedName>
        <fullName evidence="1">DUF218 domain-containing protein</fullName>
    </recommendedName>
</protein>
<organism evidence="2 3">
    <name type="scientific">Mycolicibacterium madagascariense</name>
    <dbReference type="NCBI Taxonomy" id="212765"/>
    <lineage>
        <taxon>Bacteria</taxon>
        <taxon>Bacillati</taxon>
        <taxon>Actinomycetota</taxon>
        <taxon>Actinomycetes</taxon>
        <taxon>Mycobacteriales</taxon>
        <taxon>Mycobacteriaceae</taxon>
        <taxon>Mycolicibacterium</taxon>
    </lineage>
</organism>
<name>A0A7I7XBM8_9MYCO</name>
<proteinExistence type="predicted"/>
<dbReference type="KEGG" id="mmag:MMAD_14640"/>
<reference evidence="2 3" key="1">
    <citation type="journal article" date="2019" name="Emerg. Microbes Infect.">
        <title>Comprehensive subspecies identification of 175 nontuberculous mycobacteria species based on 7547 genomic profiles.</title>
        <authorList>
            <person name="Matsumoto Y."/>
            <person name="Kinjo T."/>
            <person name="Motooka D."/>
            <person name="Nabeya D."/>
            <person name="Jung N."/>
            <person name="Uechi K."/>
            <person name="Horii T."/>
            <person name="Iida T."/>
            <person name="Fujita J."/>
            <person name="Nakamura S."/>
        </authorList>
    </citation>
    <scope>NUCLEOTIDE SEQUENCE [LARGE SCALE GENOMIC DNA]</scope>
    <source>
        <strain evidence="2 3">JCM 13574</strain>
    </source>
</reference>